<gene>
    <name evidence="2" type="ORF">SDRG_16419</name>
</gene>
<dbReference type="OrthoDB" id="72269at2759"/>
<feature type="transmembrane region" description="Helical" evidence="1">
    <location>
        <begin position="187"/>
        <end position="206"/>
    </location>
</feature>
<accession>T0R898</accession>
<keyword evidence="1" id="KW-0812">Transmembrane</keyword>
<dbReference type="Proteomes" id="UP000030762">
    <property type="component" value="Unassembled WGS sequence"/>
</dbReference>
<dbReference type="RefSeq" id="XP_008620850.1">
    <property type="nucleotide sequence ID" value="XM_008622628.1"/>
</dbReference>
<evidence type="ECO:0000313" key="2">
    <source>
        <dbReference type="EMBL" id="EQC25717.1"/>
    </source>
</evidence>
<organism evidence="2 3">
    <name type="scientific">Saprolegnia diclina (strain VS20)</name>
    <dbReference type="NCBI Taxonomy" id="1156394"/>
    <lineage>
        <taxon>Eukaryota</taxon>
        <taxon>Sar</taxon>
        <taxon>Stramenopiles</taxon>
        <taxon>Oomycota</taxon>
        <taxon>Saprolegniomycetes</taxon>
        <taxon>Saprolegniales</taxon>
        <taxon>Saprolegniaceae</taxon>
        <taxon>Saprolegnia</taxon>
    </lineage>
</organism>
<feature type="transmembrane region" description="Helical" evidence="1">
    <location>
        <begin position="161"/>
        <end position="181"/>
    </location>
</feature>
<feature type="transmembrane region" description="Helical" evidence="1">
    <location>
        <begin position="118"/>
        <end position="140"/>
    </location>
</feature>
<proteinExistence type="predicted"/>
<keyword evidence="1" id="KW-0472">Membrane</keyword>
<sequence length="347" mass="37169">MRSAGFVATAAIALGSLALIGPVAVRWQIPAQCLEHQETRPLDDALTSYFGVDGLDNALCIIGHFFQQSQALPSEPIADIINALLVNCVAAMALFMGIESTRQGPRGPVAWPVVIGTAYQWGGIFFAASVLWLPAFFAAYPEPLATTRAIPLRDTTLGSGALLWFIGLGTFAFAVVFHAMHYAHGSVFAHAFIVFQFWPSLFPLLYPAVRWLAPHPKVVAEAAAASTTASFLYRAFAAALTLQHWTSLAIVLAHSDAMDLVHGLANFVCTYPPDANLIPSWFLVVDGVSVFATMTLLVVAEARNGARTFAHLVLASIVLGAGAAFSLLCATREDAIRSTHFGKSKQQ</sequence>
<name>T0R898_SAPDV</name>
<dbReference type="OMA" id="ALCIIGH"/>
<dbReference type="InParanoid" id="T0R898"/>
<evidence type="ECO:0000256" key="1">
    <source>
        <dbReference type="SAM" id="Phobius"/>
    </source>
</evidence>
<dbReference type="EMBL" id="JH767258">
    <property type="protein sequence ID" value="EQC25717.1"/>
    <property type="molecule type" value="Genomic_DNA"/>
</dbReference>
<evidence type="ECO:0000313" key="3">
    <source>
        <dbReference type="Proteomes" id="UP000030762"/>
    </source>
</evidence>
<dbReference type="AlphaFoldDB" id="T0R898"/>
<dbReference type="GeneID" id="19957146"/>
<feature type="transmembrane region" description="Helical" evidence="1">
    <location>
        <begin position="309"/>
        <end position="328"/>
    </location>
</feature>
<keyword evidence="1" id="KW-1133">Transmembrane helix</keyword>
<dbReference type="VEuPathDB" id="FungiDB:SDRG_16419"/>
<feature type="transmembrane region" description="Helical" evidence="1">
    <location>
        <begin position="281"/>
        <end position="300"/>
    </location>
</feature>
<protein>
    <submittedName>
        <fullName evidence="2">Uncharacterized protein</fullName>
    </submittedName>
</protein>
<keyword evidence="3" id="KW-1185">Reference proteome</keyword>
<reference evidence="2 3" key="1">
    <citation type="submission" date="2012-04" db="EMBL/GenBank/DDBJ databases">
        <title>The Genome Sequence of Saprolegnia declina VS20.</title>
        <authorList>
            <consortium name="The Broad Institute Genome Sequencing Platform"/>
            <person name="Russ C."/>
            <person name="Nusbaum C."/>
            <person name="Tyler B."/>
            <person name="van West P."/>
            <person name="Dieguez-Uribeondo J."/>
            <person name="de Bruijn I."/>
            <person name="Tripathy S."/>
            <person name="Jiang R."/>
            <person name="Young S.K."/>
            <person name="Zeng Q."/>
            <person name="Gargeya S."/>
            <person name="Fitzgerald M."/>
            <person name="Haas B."/>
            <person name="Abouelleil A."/>
            <person name="Alvarado L."/>
            <person name="Arachchi H.M."/>
            <person name="Berlin A."/>
            <person name="Chapman S.B."/>
            <person name="Goldberg J."/>
            <person name="Griggs A."/>
            <person name="Gujja S."/>
            <person name="Hansen M."/>
            <person name="Howarth C."/>
            <person name="Imamovic A."/>
            <person name="Larimer J."/>
            <person name="McCowen C."/>
            <person name="Montmayeur A."/>
            <person name="Murphy C."/>
            <person name="Neiman D."/>
            <person name="Pearson M."/>
            <person name="Priest M."/>
            <person name="Roberts A."/>
            <person name="Saif S."/>
            <person name="Shea T."/>
            <person name="Sisk P."/>
            <person name="Sykes S."/>
            <person name="Wortman J."/>
            <person name="Nusbaum C."/>
            <person name="Birren B."/>
        </authorList>
    </citation>
    <scope>NUCLEOTIDE SEQUENCE [LARGE SCALE GENOMIC DNA]</scope>
    <source>
        <strain evidence="2 3">VS20</strain>
    </source>
</reference>
<feature type="transmembrane region" description="Helical" evidence="1">
    <location>
        <begin position="78"/>
        <end position="98"/>
    </location>
</feature>